<sequence>MAKSQTDILAKTPTEQLVFEQDLEANYIAFEAESYSEITRHNGDNDGFNIVGIDAFTSDFGSQVLPQHSEFPASGDHALIADMRFSSDGEQSTVDYQLVFNTPGTYKLYYRSSLFERGGSESYGGEDSFYASPGFGEQPDKKLGTRQSQDSELESHPITNPQEGKFFWFGSGQKFVVTEQDVGKALSFKVRDREKGIALDRFVFSLNHDLDVEEVGRDGDGNDLDQLSNSPIMGSTNTSNIFAMDYVPYYEDDTEIARRENELFAVYDSFLDEIQQANAAGDASAIIERFIEENNSQTGVKSSLRTLVTLVTEESFYPEWKNEVVKRFQEEGELARLEAIRVIEKHEGKINDLAQVNPIRHYMDYAWGLYMLGEFYSDAPQVFAFRREFENFVTTYIEGTAPYYDGPYFTGGYNKHVTAMDIASTITLLYKGTTQYPMVKEAFHAFWYNVTQMSYDGDNSPHYDAGTGFHIILNIALRHGKEDEVIASEHLLRMMDRMSRTVMSSGQSAKWGKSTEKSAQGQMRVSASNNLPWVLKVGYRLWDNPFYLYVARKYESLYLQSHGAITADDYKVDLWPLGIDAIDITLAKPRPEDVLSRATPRITSCCAQDGLLLGRGDTNYVEVQDKLIVSTGHHPRAPYLLMDLSYTQHKAAHDHRSGIDTHIFNGSHTVSRIKRWSEANKNNDIYINPLEYQYPNAPYQSKEVSAPGEREHFDEVMQYTPSHGYVIDEYGAGSIAPEAAYGFVDYSRYQYSGVGAKRQVALLHNGITVVSDTISAATTYAGGHNGGVLYQVLTEFKSDSGENWVLLRGQQKMLPQALPISEKETLDTLVLFASVPAGAEISLAANPHDPEGKNGNREWFSAHKPLVGGERGNFISLIIPLASTNNIERFVGGIEVDEQHPLSTIVRIPYTAQQQLQVTFYDQQPPSFEYVNTDE</sequence>
<keyword evidence="3" id="KW-1185">Reference proteome</keyword>
<proteinExistence type="predicted"/>
<dbReference type="Proteomes" id="UP000241771">
    <property type="component" value="Unassembled WGS sequence"/>
</dbReference>
<dbReference type="RefSeq" id="WP_107272374.1">
    <property type="nucleotide sequence ID" value="NZ_PYMA01000015.1"/>
</dbReference>
<reference evidence="2 3" key="1">
    <citation type="submission" date="2018-01" db="EMBL/GenBank/DDBJ databases">
        <title>Whole genome sequencing of Histamine producing bacteria.</title>
        <authorList>
            <person name="Butler K."/>
        </authorList>
    </citation>
    <scope>NUCLEOTIDE SEQUENCE [LARGE SCALE GENOMIC DNA]</scope>
    <source>
        <strain evidence="2 3">DSM 100436</strain>
    </source>
</reference>
<evidence type="ECO:0000256" key="1">
    <source>
        <dbReference type="SAM" id="MobiDB-lite"/>
    </source>
</evidence>
<dbReference type="AlphaFoldDB" id="A0A2T3NNC0"/>
<evidence type="ECO:0000313" key="2">
    <source>
        <dbReference type="EMBL" id="PSW17188.1"/>
    </source>
</evidence>
<evidence type="ECO:0000313" key="3">
    <source>
        <dbReference type="Proteomes" id="UP000241771"/>
    </source>
</evidence>
<gene>
    <name evidence="2" type="ORF">C9I98_19460</name>
</gene>
<comment type="caution">
    <text evidence="2">The sequence shown here is derived from an EMBL/GenBank/DDBJ whole genome shotgun (WGS) entry which is preliminary data.</text>
</comment>
<feature type="region of interest" description="Disordered" evidence="1">
    <location>
        <begin position="126"/>
        <end position="159"/>
    </location>
</feature>
<dbReference type="EMBL" id="PYMA01000015">
    <property type="protein sequence ID" value="PSW17188.1"/>
    <property type="molecule type" value="Genomic_DNA"/>
</dbReference>
<accession>A0A2T3NNC0</accession>
<protein>
    <submittedName>
        <fullName evidence="2">Uncharacterized protein</fullName>
    </submittedName>
</protein>
<organism evidence="2 3">
    <name type="scientific">Photobacterium sanctipauli</name>
    <dbReference type="NCBI Taxonomy" id="1342794"/>
    <lineage>
        <taxon>Bacteria</taxon>
        <taxon>Pseudomonadati</taxon>
        <taxon>Pseudomonadota</taxon>
        <taxon>Gammaproteobacteria</taxon>
        <taxon>Vibrionales</taxon>
        <taxon>Vibrionaceae</taxon>
        <taxon>Photobacterium</taxon>
    </lineage>
</organism>
<name>A0A2T3NNC0_9GAMM</name>